<dbReference type="SMART" id="SM00220">
    <property type="entry name" value="S_TKc"/>
    <property type="match status" value="1"/>
</dbReference>
<evidence type="ECO:0000256" key="5">
    <source>
        <dbReference type="ARBA" id="ARBA00022777"/>
    </source>
</evidence>
<feature type="compositionally biased region" description="Polar residues" evidence="8">
    <location>
        <begin position="491"/>
        <end position="503"/>
    </location>
</feature>
<feature type="binding site" evidence="7">
    <location>
        <position position="69"/>
    </location>
    <ligand>
        <name>ATP</name>
        <dbReference type="ChEBI" id="CHEBI:30616"/>
    </ligand>
</feature>
<proteinExistence type="predicted"/>
<dbReference type="InterPro" id="IPR017441">
    <property type="entry name" value="Protein_kinase_ATP_BS"/>
</dbReference>
<dbReference type="EMBL" id="DQAY01000181">
    <property type="protein sequence ID" value="HCO26893.1"/>
    <property type="molecule type" value="Genomic_DNA"/>
</dbReference>
<feature type="region of interest" description="Disordered" evidence="8">
    <location>
        <begin position="347"/>
        <end position="370"/>
    </location>
</feature>
<feature type="region of interest" description="Disordered" evidence="8">
    <location>
        <begin position="388"/>
        <end position="503"/>
    </location>
</feature>
<feature type="compositionally biased region" description="Basic and acidic residues" evidence="8">
    <location>
        <begin position="463"/>
        <end position="474"/>
    </location>
</feature>
<feature type="compositionally biased region" description="Polar residues" evidence="8">
    <location>
        <begin position="434"/>
        <end position="457"/>
    </location>
</feature>
<evidence type="ECO:0000256" key="1">
    <source>
        <dbReference type="ARBA" id="ARBA00012513"/>
    </source>
</evidence>
<protein>
    <recommendedName>
        <fullName evidence="1">non-specific serine/threonine protein kinase</fullName>
        <ecNumber evidence="1">2.7.11.1</ecNumber>
    </recommendedName>
</protein>
<dbReference type="EC" id="2.7.11.1" evidence="1"/>
<dbReference type="PROSITE" id="PS50011">
    <property type="entry name" value="PROTEIN_KINASE_DOM"/>
    <property type="match status" value="1"/>
</dbReference>
<dbReference type="InterPro" id="IPR008271">
    <property type="entry name" value="Ser/Thr_kinase_AS"/>
</dbReference>
<dbReference type="PROSITE" id="PS00108">
    <property type="entry name" value="PROTEIN_KINASE_ST"/>
    <property type="match status" value="1"/>
</dbReference>
<dbReference type="Pfam" id="PF00069">
    <property type="entry name" value="Pkinase"/>
    <property type="match status" value="1"/>
</dbReference>
<dbReference type="InterPro" id="IPR000719">
    <property type="entry name" value="Prot_kinase_dom"/>
</dbReference>
<dbReference type="PANTHER" id="PTHR43289:SF6">
    <property type="entry name" value="SERINE_THREONINE-PROTEIN KINASE NEKL-3"/>
    <property type="match status" value="1"/>
</dbReference>
<keyword evidence="3" id="KW-0808">Transferase</keyword>
<dbReference type="PANTHER" id="PTHR43289">
    <property type="entry name" value="MITOGEN-ACTIVATED PROTEIN KINASE KINASE KINASE 20-RELATED"/>
    <property type="match status" value="1"/>
</dbReference>
<dbReference type="GO" id="GO:0004674">
    <property type="term" value="F:protein serine/threonine kinase activity"/>
    <property type="evidence" value="ECO:0007669"/>
    <property type="project" value="UniProtKB-KW"/>
</dbReference>
<feature type="compositionally biased region" description="Polar residues" evidence="8">
    <location>
        <begin position="556"/>
        <end position="569"/>
    </location>
</feature>
<sequence>MNRSIQTFLGQAMAKRNENTPERKKRQSARVPKLETLGKYKIEKEIGAGGMGAVFLARDTRLNRLAALKILPRDKAENPVLVKRFKAEGQAAAHLRHENIVSVYDAGEEDGYLYIALEYVEGTDLHNLINKRNRIPVRRSLEIITQVTEALSHAYQQGIVHRDIKPANILIRLDGVVKLTDLGLARSIDDNTETSITRAGTTVGTVDYMAPEQARDSKAADIRSDIYSLGCTWYHMLTGRAPFSEGSLTNKLAAHATTPPPDPRELNDRVPEGIVAIIHRMMAKPQADRYQTPAELLEDLKNSNLKRSNLGNDVLEALANDESDGEQPTLQSDQLPAADSSDFLINQFMPDYPSQSDDQDDEDKESENRLSTSFDLQQLAGEVEFESDVTAPGLKQPAKSAKSAKPAKSNRQVERKRSSAKRQEPLEEEEGSVISDSAMKTRQAPRSSKQDSSSTPRKGSRSQNREKQIPEKTGARKSQGASARPPKRSLKTQTTTTADEPAASSQIAVDYKQIAMLAGGVLLLILLIWWGINALSSSGDGPQQGPASNPFLTAEQNQQHNSQNPTDQPGNAAEPVEDSPQAEVAVTDVKSGIDPSKQKEGAAESLKNMSVRGQEKKHLPDWGPGFSALTGPNAGKVDLQLPVLKVARGKNESGVWDSLNNALNEVTSRGAVIRLYGSGPFLLNPHRLQDISQLIIMGDSGQKPTILLQAKNENEKQPEVNLFSFSAGLLRFQGVRLLCDVSGLSGSGVCNVLELNQSDLTFQDSSFTLTGTTDRTLRLINSTGAPRTTTGRPEGESRIFLENSVIMGQKLEAVRVDQIYADVLISNCFISCKGAPCLELDSLDLALAPGLILQERKVPRTARIFSSTLLSDHTIFSLTGPEEKKKQVKSDQEELASGQTDIVVINSVLIGNPRNKQATMMTLTNWPQDKLRSQSASRFDEVKMQLENALLFGWPSYLRSTEHGNSQNVFQIDSHRTWQQSWGNHVTADMFQPDLPAEIDELLTPAFVKPLLDFSKQKSVYAISADGVTAGCDPASLVSLTQNEQKRIKAVLGRPDIEQEIKSQFAKAKAVTFDMTKGNLSDFLNGPAISGPTRVNVSGQGVCYMSPVTLENKQIQLVFQHKTAESPQAVELKLLPSSSKSRVKSGIEAFFNLKNSTLEVSGGAFRVSPDRKGVVPRHFVRCQNSRLGLDQCALAALLPNDNRFQSAIYVEADSTGKSSQIQIDHSYLSASGTIIQSEASQLDLDVRNSLFLSQQDIFALPAKQGVSDVIRVSLSQSTFAPQGSVFAIKSESGSSNSGRSAIQVIAEESLFLPAPSGSNARSDLSKTASLISAPQSSSGNRGIEWWGNSNGYMVERFNAINRATGSASGAGNDFSADMKSLFGADADQHELTMRGGVILQDQKLPPVIKLQPVHFQLLPTCKAASWSELNQPLGADPVVLQKIIEGKQNQDKSGRLKRAF</sequence>
<evidence type="ECO:0000256" key="8">
    <source>
        <dbReference type="SAM" id="MobiDB-lite"/>
    </source>
</evidence>
<dbReference type="Proteomes" id="UP000263642">
    <property type="component" value="Unassembled WGS sequence"/>
</dbReference>
<evidence type="ECO:0000259" key="9">
    <source>
        <dbReference type="PROSITE" id="PS50011"/>
    </source>
</evidence>
<reference evidence="10 11" key="1">
    <citation type="journal article" date="2018" name="Nat. Biotechnol.">
        <title>A standardized bacterial taxonomy based on genome phylogeny substantially revises the tree of life.</title>
        <authorList>
            <person name="Parks D.H."/>
            <person name="Chuvochina M."/>
            <person name="Waite D.W."/>
            <person name="Rinke C."/>
            <person name="Skarshewski A."/>
            <person name="Chaumeil P.A."/>
            <person name="Hugenholtz P."/>
        </authorList>
    </citation>
    <scope>NUCLEOTIDE SEQUENCE [LARGE SCALE GENOMIC DNA]</scope>
    <source>
        <strain evidence="10">UBA9375</strain>
    </source>
</reference>
<comment type="caution">
    <text evidence="10">The sequence shown here is derived from an EMBL/GenBank/DDBJ whole genome shotgun (WGS) entry which is preliminary data.</text>
</comment>
<feature type="region of interest" description="Disordered" evidence="8">
    <location>
        <begin position="556"/>
        <end position="623"/>
    </location>
</feature>
<accession>A0A3D3RDJ3</accession>
<organism evidence="10 11">
    <name type="scientific">Gimesia maris</name>
    <dbReference type="NCBI Taxonomy" id="122"/>
    <lineage>
        <taxon>Bacteria</taxon>
        <taxon>Pseudomonadati</taxon>
        <taxon>Planctomycetota</taxon>
        <taxon>Planctomycetia</taxon>
        <taxon>Planctomycetales</taxon>
        <taxon>Planctomycetaceae</taxon>
        <taxon>Gimesia</taxon>
    </lineage>
</organism>
<evidence type="ECO:0000313" key="10">
    <source>
        <dbReference type="EMBL" id="HCO26893.1"/>
    </source>
</evidence>
<evidence type="ECO:0000256" key="7">
    <source>
        <dbReference type="PROSITE-ProRule" id="PRU10141"/>
    </source>
</evidence>
<keyword evidence="5" id="KW-0418">Kinase</keyword>
<dbReference type="GO" id="GO:0005524">
    <property type="term" value="F:ATP binding"/>
    <property type="evidence" value="ECO:0007669"/>
    <property type="project" value="UniProtKB-UniRule"/>
</dbReference>
<feature type="compositionally biased region" description="Low complexity" evidence="8">
    <location>
        <begin position="397"/>
        <end position="409"/>
    </location>
</feature>
<keyword evidence="2" id="KW-0723">Serine/threonine-protein kinase</keyword>
<dbReference type="SUPFAM" id="SSF56112">
    <property type="entry name" value="Protein kinase-like (PK-like)"/>
    <property type="match status" value="1"/>
</dbReference>
<dbReference type="InterPro" id="IPR011009">
    <property type="entry name" value="Kinase-like_dom_sf"/>
</dbReference>
<evidence type="ECO:0000256" key="6">
    <source>
        <dbReference type="ARBA" id="ARBA00022840"/>
    </source>
</evidence>
<dbReference type="CDD" id="cd14014">
    <property type="entry name" value="STKc_PknB_like"/>
    <property type="match status" value="1"/>
</dbReference>
<keyword evidence="4 7" id="KW-0547">Nucleotide-binding</keyword>
<dbReference type="Gene3D" id="3.30.200.20">
    <property type="entry name" value="Phosphorylase Kinase, domain 1"/>
    <property type="match status" value="1"/>
</dbReference>
<dbReference type="PROSITE" id="PS00107">
    <property type="entry name" value="PROTEIN_KINASE_ATP"/>
    <property type="match status" value="1"/>
</dbReference>
<keyword evidence="6 7" id="KW-0067">ATP-binding</keyword>
<evidence type="ECO:0000256" key="3">
    <source>
        <dbReference type="ARBA" id="ARBA00022679"/>
    </source>
</evidence>
<evidence type="ECO:0000313" key="11">
    <source>
        <dbReference type="Proteomes" id="UP000263642"/>
    </source>
</evidence>
<dbReference type="FunFam" id="1.10.510.10:FF:000021">
    <property type="entry name" value="Serine/threonine protein kinase"/>
    <property type="match status" value="1"/>
</dbReference>
<evidence type="ECO:0000256" key="2">
    <source>
        <dbReference type="ARBA" id="ARBA00022527"/>
    </source>
</evidence>
<feature type="compositionally biased region" description="Basic and acidic residues" evidence="8">
    <location>
        <begin position="411"/>
        <end position="425"/>
    </location>
</feature>
<feature type="region of interest" description="Disordered" evidence="8">
    <location>
        <begin position="1"/>
        <end position="30"/>
    </location>
</feature>
<name>A0A3D3RDJ3_9PLAN</name>
<gene>
    <name evidence="10" type="ORF">DIT97_29230</name>
</gene>
<feature type="domain" description="Protein kinase" evidence="9">
    <location>
        <begin position="40"/>
        <end position="305"/>
    </location>
</feature>
<evidence type="ECO:0000256" key="4">
    <source>
        <dbReference type="ARBA" id="ARBA00022741"/>
    </source>
</evidence>
<dbReference type="Gene3D" id="1.10.510.10">
    <property type="entry name" value="Transferase(Phosphotransferase) domain 1"/>
    <property type="match status" value="1"/>
</dbReference>